<dbReference type="InParanoid" id="A0A0C3D5J2"/>
<reference evidence="1 2" key="1">
    <citation type="submission" date="2014-04" db="EMBL/GenBank/DDBJ databases">
        <authorList>
            <consortium name="DOE Joint Genome Institute"/>
            <person name="Kuo A."/>
            <person name="Kohler A."/>
            <person name="Nagy L.G."/>
            <person name="Floudas D."/>
            <person name="Copeland A."/>
            <person name="Barry K.W."/>
            <person name="Cichocki N."/>
            <person name="Veneault-Fourrey C."/>
            <person name="LaButti K."/>
            <person name="Lindquist E.A."/>
            <person name="Lipzen A."/>
            <person name="Lundell T."/>
            <person name="Morin E."/>
            <person name="Murat C."/>
            <person name="Sun H."/>
            <person name="Tunlid A."/>
            <person name="Henrissat B."/>
            <person name="Grigoriev I.V."/>
            <person name="Hibbett D.S."/>
            <person name="Martin F."/>
            <person name="Nordberg H.P."/>
            <person name="Cantor M.N."/>
            <person name="Hua S.X."/>
        </authorList>
    </citation>
    <scope>NUCLEOTIDE SEQUENCE [LARGE SCALE GENOMIC DNA]</scope>
    <source>
        <strain evidence="1 2">Foug A</strain>
    </source>
</reference>
<name>A0A0C3D5J2_9AGAM</name>
<dbReference type="HOGENOM" id="CLU_2639542_0_0_1"/>
<accession>A0A0C3D5J2</accession>
<evidence type="ECO:0000313" key="1">
    <source>
        <dbReference type="EMBL" id="KIM51376.1"/>
    </source>
</evidence>
<dbReference type="AlphaFoldDB" id="A0A0C3D5J2"/>
<organism evidence="1 2">
    <name type="scientific">Scleroderma citrinum Foug A</name>
    <dbReference type="NCBI Taxonomy" id="1036808"/>
    <lineage>
        <taxon>Eukaryota</taxon>
        <taxon>Fungi</taxon>
        <taxon>Dikarya</taxon>
        <taxon>Basidiomycota</taxon>
        <taxon>Agaricomycotina</taxon>
        <taxon>Agaricomycetes</taxon>
        <taxon>Agaricomycetidae</taxon>
        <taxon>Boletales</taxon>
        <taxon>Sclerodermatineae</taxon>
        <taxon>Sclerodermataceae</taxon>
        <taxon>Scleroderma</taxon>
    </lineage>
</organism>
<protein>
    <submittedName>
        <fullName evidence="1">Uncharacterized protein</fullName>
    </submittedName>
</protein>
<dbReference type="Proteomes" id="UP000053989">
    <property type="component" value="Unassembled WGS sequence"/>
</dbReference>
<sequence length="77" mass="8622">MNSTIATKCHDSVISMSDLQERAKAVRRRSTCIPILGLNKYSSQPLSVYTSSSHSLRFIVITNHCAGRFMRHGRNAL</sequence>
<proteinExistence type="predicted"/>
<keyword evidence="2" id="KW-1185">Reference proteome</keyword>
<evidence type="ECO:0000313" key="2">
    <source>
        <dbReference type="Proteomes" id="UP000053989"/>
    </source>
</evidence>
<gene>
    <name evidence="1" type="ORF">SCLCIDRAFT_652564</name>
</gene>
<reference evidence="2" key="2">
    <citation type="submission" date="2015-01" db="EMBL/GenBank/DDBJ databases">
        <title>Evolutionary Origins and Diversification of the Mycorrhizal Mutualists.</title>
        <authorList>
            <consortium name="DOE Joint Genome Institute"/>
            <consortium name="Mycorrhizal Genomics Consortium"/>
            <person name="Kohler A."/>
            <person name="Kuo A."/>
            <person name="Nagy L.G."/>
            <person name="Floudas D."/>
            <person name="Copeland A."/>
            <person name="Barry K.W."/>
            <person name="Cichocki N."/>
            <person name="Veneault-Fourrey C."/>
            <person name="LaButti K."/>
            <person name="Lindquist E.A."/>
            <person name="Lipzen A."/>
            <person name="Lundell T."/>
            <person name="Morin E."/>
            <person name="Murat C."/>
            <person name="Riley R."/>
            <person name="Ohm R."/>
            <person name="Sun H."/>
            <person name="Tunlid A."/>
            <person name="Henrissat B."/>
            <person name="Grigoriev I.V."/>
            <person name="Hibbett D.S."/>
            <person name="Martin F."/>
        </authorList>
    </citation>
    <scope>NUCLEOTIDE SEQUENCE [LARGE SCALE GENOMIC DNA]</scope>
    <source>
        <strain evidence="2">Foug A</strain>
    </source>
</reference>
<dbReference type="EMBL" id="KN822263">
    <property type="protein sequence ID" value="KIM51376.1"/>
    <property type="molecule type" value="Genomic_DNA"/>
</dbReference>